<dbReference type="EMBL" id="JAMPLM010000022">
    <property type="protein sequence ID" value="MEP1060764.1"/>
    <property type="molecule type" value="Genomic_DNA"/>
</dbReference>
<dbReference type="Proteomes" id="UP001476950">
    <property type="component" value="Unassembled WGS sequence"/>
</dbReference>
<evidence type="ECO:0000259" key="2">
    <source>
        <dbReference type="Pfam" id="PF14252"/>
    </source>
</evidence>
<dbReference type="Pfam" id="PF14252">
    <property type="entry name" value="DUF4347"/>
    <property type="match status" value="1"/>
</dbReference>
<organism evidence="3 4">
    <name type="scientific">Stenomitos frigidus AS-A4</name>
    <dbReference type="NCBI Taxonomy" id="2933935"/>
    <lineage>
        <taxon>Bacteria</taxon>
        <taxon>Bacillati</taxon>
        <taxon>Cyanobacteriota</taxon>
        <taxon>Cyanophyceae</taxon>
        <taxon>Leptolyngbyales</taxon>
        <taxon>Leptolyngbyaceae</taxon>
        <taxon>Stenomitos</taxon>
    </lineage>
</organism>
<dbReference type="PANTHER" id="PTHR46580">
    <property type="entry name" value="SENSOR KINASE-RELATED"/>
    <property type="match status" value="1"/>
</dbReference>
<evidence type="ECO:0000313" key="3">
    <source>
        <dbReference type="EMBL" id="MEP1060764.1"/>
    </source>
</evidence>
<sequence length="964" mass="101084">MTFELPRLTTASADVLSTANLAPALATTSLTTVLPALGQSSQSLLFVDGAVADYQQLIAGVSPGTEVYVLNSTQDAVTQITNTLLERSNVSSLQIVSHGEVGGLNFGSGVLNLTDLPQYAAQIQSWSQALTNDADILLYGCNTAQGELGEAFVSILSQLTGADVAASNDLTGSSTLGGNWSLEVSTGEIESSFALQSTALESYENVLALIVDTTSAWNPRTSVNPFGEDGSATYGQVFAVPIGETTVTSFTFYLNDTTAAPIKFGAYIMAWDGAGARPTGPVLYESPQRATTGQPDFEEFKFTTGGTNVVAGSQYVVFLSVTEYLDATPDFDSGSMGSVAPTTYPGGDLVYSNSRNFNELITTAPWLTTLNVDAAFNLQFGIFSDPPIVTVSDTPLAYTENSPATLIDPTATVTDGDSPNLNTGTLTANLSNTGTADDRLTIVNQGIAADQIGVSGTTVTYGGTAIGTFTGGVGTTPLVITFNNNSTPTAAQALLRNLAYSNVSDVPSTTNRTVSFVLSDGANGISTAVNRTITVAAVNDAPTIVAPTSATVLRNTPSVITGITFADDAAANAVVTATLSVAAGTLTATTGSGVTVGGTATARTLTGTLAAINSFIVGSNLTYTSSPNNTAAQTLSISINDNGNTGTGGPLASAVTTVTLNVADANLLWRSGTTSATPVGTGENVVWQLKDFTLQNSYFIPTVDLNWQIISSADFNRDGNADILWRNRATGENAIWQMNSTGFQSGYYLATIADQNWRLLGTDDFNGDGTADLVWRNQATGQNAIWQMNGFATQTAALINTVADLNWQIVSTADFDNDGRADLLWRNRATGENAIWQMNSFTIKSAFLFNQVADTNWEVAGTADFNNDGVADIVWRNRATGENALWQMNSTGLQSGTLFTTVPDLNWQIAGVSDLGGDSSPDLLWRNTTTGQAGIWQFSGFSYLQAYQLPTAPSEWSVRPFAVA</sequence>
<reference evidence="3 4" key="1">
    <citation type="submission" date="2022-04" db="EMBL/GenBank/DDBJ databases">
        <title>Positive selection, recombination, and allopatry shape intraspecific diversity of widespread and dominant cyanobacteria.</title>
        <authorList>
            <person name="Wei J."/>
            <person name="Shu W."/>
            <person name="Hu C."/>
        </authorList>
    </citation>
    <scope>NUCLEOTIDE SEQUENCE [LARGE SCALE GENOMIC DNA]</scope>
    <source>
        <strain evidence="3 4">AS-A4</strain>
    </source>
</reference>
<dbReference type="Pfam" id="PF13517">
    <property type="entry name" value="FG-GAP_3"/>
    <property type="match status" value="1"/>
</dbReference>
<dbReference type="InterPro" id="IPR028994">
    <property type="entry name" value="Integrin_alpha_N"/>
</dbReference>
<dbReference type="RefSeq" id="WP_190446722.1">
    <property type="nucleotide sequence ID" value="NZ_JAMPLM010000022.1"/>
</dbReference>
<dbReference type="InterPro" id="IPR025592">
    <property type="entry name" value="DUF4347"/>
</dbReference>
<accession>A0ABV0KR72</accession>
<proteinExistence type="predicted"/>
<dbReference type="InterPro" id="IPR013517">
    <property type="entry name" value="FG-GAP"/>
</dbReference>
<protein>
    <submittedName>
        <fullName evidence="3">DUF4347 domain-containing protein</fullName>
    </submittedName>
</protein>
<gene>
    <name evidence="3" type="ORF">NDI38_20235</name>
</gene>
<dbReference type="SUPFAM" id="SSF69318">
    <property type="entry name" value="Integrin alpha N-terminal domain"/>
    <property type="match status" value="1"/>
</dbReference>
<keyword evidence="4" id="KW-1185">Reference proteome</keyword>
<keyword evidence="1" id="KW-0732">Signal</keyword>
<feature type="domain" description="DUF4347" evidence="2">
    <location>
        <begin position="44"/>
        <end position="207"/>
    </location>
</feature>
<evidence type="ECO:0000313" key="4">
    <source>
        <dbReference type="Proteomes" id="UP001476950"/>
    </source>
</evidence>
<comment type="caution">
    <text evidence="3">The sequence shown here is derived from an EMBL/GenBank/DDBJ whole genome shotgun (WGS) entry which is preliminary data.</text>
</comment>
<name>A0ABV0KR72_9CYAN</name>
<dbReference type="Gene3D" id="2.130.10.130">
    <property type="entry name" value="Integrin alpha, N-terminal"/>
    <property type="match status" value="1"/>
</dbReference>
<dbReference type="PANTHER" id="PTHR46580:SF2">
    <property type="entry name" value="MAM DOMAIN-CONTAINING PROTEIN"/>
    <property type="match status" value="1"/>
</dbReference>
<evidence type="ECO:0000256" key="1">
    <source>
        <dbReference type="ARBA" id="ARBA00022729"/>
    </source>
</evidence>